<dbReference type="PANTHER" id="PTHR40254">
    <property type="entry name" value="BLR0577 PROTEIN"/>
    <property type="match status" value="1"/>
</dbReference>
<feature type="domain" description="FAD-dependent urate hydroxylase HpyO/Asp monooxygenase CreE-like FAD/NAD(P)-binding" evidence="1">
    <location>
        <begin position="4"/>
        <end position="182"/>
    </location>
</feature>
<dbReference type="EMBL" id="AZFW01000103">
    <property type="protein sequence ID" value="KRM25759.1"/>
    <property type="molecule type" value="Genomic_DNA"/>
</dbReference>
<evidence type="ECO:0000259" key="1">
    <source>
        <dbReference type="Pfam" id="PF13454"/>
    </source>
</evidence>
<dbReference type="OrthoDB" id="6309046at2"/>
<dbReference type="PATRIC" id="fig|1122147.4.peg.698"/>
<dbReference type="Proteomes" id="UP000050949">
    <property type="component" value="Unassembled WGS sequence"/>
</dbReference>
<sequence>MKIAIIGAGPRGLMTLERLVARHNRDHFPLSVTLYDPAGIGGMVWQPEQPLALIMNTIPIQITLFTDASVTLSGGPLTTGPNLYEWSKQVAPDWLPKQTWSTTQALRREAAQLSERGYATRALYGAYNQWFYEFVRGQAADADITFQPAQVTDLQWQSPTAVRLTAGRQHTTVNGVVMALGYSENKLTDEQEKFARHAVQNDLLYIPQRNPADAAPLLKKIEVNNKNGERVILRGLGLSFFDYVTLLTTGRGGTFAADKDGRLTYRPAGNEPHIYASSRGGFPYRAKGYNQKADGEEDVPQFLTPAKLAEWQAAGHVSGLTFWHLLQAEVEYVYYSLLVQEQYPAIDLAQLQAAMRATAHPTRSANQFGVPAAQLWDWPSLINPAQNTDAASFPRYIQDYLTRDYTEAARGTKTGPLTSALEVFRDMRDPIRQVVEKGLLSDTDYWQIFLKEFQPINDFLSIGPPAHRIQELAALVSAGIVTLVGPAMTVETEPLGFTVRSMKYPARQYRASSLIEARLPAVNYPTADNPLIQSLNKNGLLQPHTLHLNDQVQPTGAISVDRQTDALITAAGDPLANVYLYGVPTEGLHWLTTASPRPDVNDVTLKETDALVNALVGQLTRSED</sequence>
<dbReference type="InterPro" id="IPR052189">
    <property type="entry name" value="L-asp_N-monooxygenase_NS-form"/>
</dbReference>
<dbReference type="PANTHER" id="PTHR40254:SF1">
    <property type="entry name" value="BLR0577 PROTEIN"/>
    <property type="match status" value="1"/>
</dbReference>
<evidence type="ECO:0000313" key="3">
    <source>
        <dbReference type="Proteomes" id="UP000050949"/>
    </source>
</evidence>
<comment type="caution">
    <text evidence="2">The sequence shown here is derived from an EMBL/GenBank/DDBJ whole genome shotgun (WGS) entry which is preliminary data.</text>
</comment>
<protein>
    <recommendedName>
        <fullName evidence="1">FAD-dependent urate hydroxylase HpyO/Asp monooxygenase CreE-like FAD/NAD(P)-binding domain-containing protein</fullName>
    </recommendedName>
</protein>
<dbReference type="InterPro" id="IPR038732">
    <property type="entry name" value="HpyO/CreE_NAD-binding"/>
</dbReference>
<name>A0A0R1X6A6_9LACO</name>
<dbReference type="InterPro" id="IPR036188">
    <property type="entry name" value="FAD/NAD-bd_sf"/>
</dbReference>
<dbReference type="eggNOG" id="COG4529">
    <property type="taxonomic scope" value="Bacteria"/>
</dbReference>
<reference evidence="2 3" key="1">
    <citation type="journal article" date="2015" name="Genome Announc.">
        <title>Expanding the biotechnology potential of lactobacilli through comparative genomics of 213 strains and associated genera.</title>
        <authorList>
            <person name="Sun Z."/>
            <person name="Harris H.M."/>
            <person name="McCann A."/>
            <person name="Guo C."/>
            <person name="Argimon S."/>
            <person name="Zhang W."/>
            <person name="Yang X."/>
            <person name="Jeffery I.B."/>
            <person name="Cooney J.C."/>
            <person name="Kagawa T.F."/>
            <person name="Liu W."/>
            <person name="Song Y."/>
            <person name="Salvetti E."/>
            <person name="Wrobel A."/>
            <person name="Rasinkangas P."/>
            <person name="Parkhill J."/>
            <person name="Rea M.C."/>
            <person name="O'Sullivan O."/>
            <person name="Ritari J."/>
            <person name="Douillard F.P."/>
            <person name="Paul Ross R."/>
            <person name="Yang R."/>
            <person name="Briner A.E."/>
            <person name="Felis G.E."/>
            <person name="de Vos W.M."/>
            <person name="Barrangou R."/>
            <person name="Klaenhammer T.R."/>
            <person name="Caufield P.W."/>
            <person name="Cui Y."/>
            <person name="Zhang H."/>
            <person name="O'Toole P.W."/>
        </authorList>
    </citation>
    <scope>NUCLEOTIDE SEQUENCE [LARGE SCALE GENOMIC DNA]</scope>
    <source>
        <strain evidence="2 3">DSM 16991</strain>
    </source>
</reference>
<dbReference type="Pfam" id="PF13454">
    <property type="entry name" value="NAD_binding_9"/>
    <property type="match status" value="1"/>
</dbReference>
<proteinExistence type="predicted"/>
<dbReference type="AlphaFoldDB" id="A0A0R1X6A6"/>
<gene>
    <name evidence="2" type="ORF">FC91_GL000677</name>
</gene>
<evidence type="ECO:0000313" key="2">
    <source>
        <dbReference type="EMBL" id="KRM25759.1"/>
    </source>
</evidence>
<organism evidence="2 3">
    <name type="scientific">Schleiferilactobacillus harbinensis DSM 16991</name>
    <dbReference type="NCBI Taxonomy" id="1122147"/>
    <lineage>
        <taxon>Bacteria</taxon>
        <taxon>Bacillati</taxon>
        <taxon>Bacillota</taxon>
        <taxon>Bacilli</taxon>
        <taxon>Lactobacillales</taxon>
        <taxon>Lactobacillaceae</taxon>
        <taxon>Schleiferilactobacillus</taxon>
    </lineage>
</organism>
<accession>A0A0R1X6A6</accession>
<dbReference type="RefSeq" id="WP_027829751.1">
    <property type="nucleotide sequence ID" value="NZ_AZFW01000103.1"/>
</dbReference>
<dbReference type="SUPFAM" id="SSF51905">
    <property type="entry name" value="FAD/NAD(P)-binding domain"/>
    <property type="match status" value="1"/>
</dbReference>